<name>A0ABQ6IBL2_9MICO</name>
<evidence type="ECO:0000313" key="1">
    <source>
        <dbReference type="EMBL" id="GMA35228.1"/>
    </source>
</evidence>
<proteinExistence type="predicted"/>
<sequence>MLAIAAKGTPDAAVLLERASGAASGLRAGTWESIRALGWLARAQTELRG</sequence>
<keyword evidence="2" id="KW-1185">Reference proteome</keyword>
<gene>
    <name evidence="1" type="ORF">GCM10025876_14320</name>
</gene>
<accession>A0ABQ6IBL2</accession>
<dbReference type="Proteomes" id="UP001157125">
    <property type="component" value="Unassembled WGS sequence"/>
</dbReference>
<organism evidence="1 2">
    <name type="scientific">Demequina litorisediminis</name>
    <dbReference type="NCBI Taxonomy" id="1849022"/>
    <lineage>
        <taxon>Bacteria</taxon>
        <taxon>Bacillati</taxon>
        <taxon>Actinomycetota</taxon>
        <taxon>Actinomycetes</taxon>
        <taxon>Micrococcales</taxon>
        <taxon>Demequinaceae</taxon>
        <taxon>Demequina</taxon>
    </lineage>
</organism>
<dbReference type="RefSeq" id="WP_284327842.1">
    <property type="nucleotide sequence ID" value="NZ_BSUN01000001.1"/>
</dbReference>
<comment type="caution">
    <text evidence="1">The sequence shown here is derived from an EMBL/GenBank/DDBJ whole genome shotgun (WGS) entry which is preliminary data.</text>
</comment>
<dbReference type="EMBL" id="BSUN01000001">
    <property type="protein sequence ID" value="GMA35228.1"/>
    <property type="molecule type" value="Genomic_DNA"/>
</dbReference>
<reference evidence="2" key="1">
    <citation type="journal article" date="2019" name="Int. J. Syst. Evol. Microbiol.">
        <title>The Global Catalogue of Microorganisms (GCM) 10K type strain sequencing project: providing services to taxonomists for standard genome sequencing and annotation.</title>
        <authorList>
            <consortium name="The Broad Institute Genomics Platform"/>
            <consortium name="The Broad Institute Genome Sequencing Center for Infectious Disease"/>
            <person name="Wu L."/>
            <person name="Ma J."/>
        </authorList>
    </citation>
    <scope>NUCLEOTIDE SEQUENCE [LARGE SCALE GENOMIC DNA]</scope>
    <source>
        <strain evidence="2">NBRC 112299</strain>
    </source>
</reference>
<protein>
    <submittedName>
        <fullName evidence="1">Uncharacterized protein</fullName>
    </submittedName>
</protein>
<evidence type="ECO:0000313" key="2">
    <source>
        <dbReference type="Proteomes" id="UP001157125"/>
    </source>
</evidence>